<dbReference type="GO" id="GO:0006887">
    <property type="term" value="P:exocytosis"/>
    <property type="evidence" value="ECO:0007669"/>
    <property type="project" value="TreeGrafter"/>
</dbReference>
<dbReference type="InterPro" id="IPR035892">
    <property type="entry name" value="C2_domain_sf"/>
</dbReference>
<evidence type="ECO:0000313" key="3">
    <source>
        <dbReference type="EMBL" id="CAL5139023.1"/>
    </source>
</evidence>
<comment type="caution">
    <text evidence="3">The sequence shown here is derived from an EMBL/GenBank/DDBJ whole genome shotgun (WGS) entry which is preliminary data.</text>
</comment>
<dbReference type="InterPro" id="IPR000008">
    <property type="entry name" value="C2_dom"/>
</dbReference>
<dbReference type="PANTHER" id="PTHR45716">
    <property type="entry name" value="BITESIZE, ISOFORM I"/>
    <property type="match status" value="1"/>
</dbReference>
<feature type="compositionally biased region" description="Polar residues" evidence="1">
    <location>
        <begin position="128"/>
        <end position="140"/>
    </location>
</feature>
<dbReference type="GO" id="GO:0042043">
    <property type="term" value="F:neurexin family protein binding"/>
    <property type="evidence" value="ECO:0007669"/>
    <property type="project" value="TreeGrafter"/>
</dbReference>
<dbReference type="Pfam" id="PF00168">
    <property type="entry name" value="C2"/>
    <property type="match status" value="2"/>
</dbReference>
<accession>A0AAV2TRP2</accession>
<name>A0AAV2TRP2_CALDB</name>
<dbReference type="SUPFAM" id="SSF57903">
    <property type="entry name" value="FYVE/PHD zinc finger"/>
    <property type="match status" value="1"/>
</dbReference>
<dbReference type="PANTHER" id="PTHR45716:SF2">
    <property type="entry name" value="BITESIZE, ISOFORM I"/>
    <property type="match status" value="1"/>
</dbReference>
<organism evidence="3 4">
    <name type="scientific">Calicophoron daubneyi</name>
    <name type="common">Rumen fluke</name>
    <name type="synonym">Paramphistomum daubneyi</name>
    <dbReference type="NCBI Taxonomy" id="300641"/>
    <lineage>
        <taxon>Eukaryota</taxon>
        <taxon>Metazoa</taxon>
        <taxon>Spiralia</taxon>
        <taxon>Lophotrochozoa</taxon>
        <taxon>Platyhelminthes</taxon>
        <taxon>Trematoda</taxon>
        <taxon>Digenea</taxon>
        <taxon>Plagiorchiida</taxon>
        <taxon>Pronocephalata</taxon>
        <taxon>Paramphistomoidea</taxon>
        <taxon>Paramphistomidae</taxon>
        <taxon>Calicophoron</taxon>
    </lineage>
</organism>
<feature type="region of interest" description="Disordered" evidence="1">
    <location>
        <begin position="128"/>
        <end position="162"/>
    </location>
</feature>
<protein>
    <recommendedName>
        <fullName evidence="2">C2 domain-containing protein</fullName>
    </recommendedName>
</protein>
<feature type="domain" description="C2" evidence="2">
    <location>
        <begin position="594"/>
        <end position="726"/>
    </location>
</feature>
<gene>
    <name evidence="3" type="ORF">CDAUBV1_LOCUS14075</name>
</gene>
<dbReference type="PROSITE" id="PS50004">
    <property type="entry name" value="C2"/>
    <property type="match status" value="2"/>
</dbReference>
<evidence type="ECO:0000259" key="2">
    <source>
        <dbReference type="PROSITE" id="PS50004"/>
    </source>
</evidence>
<dbReference type="GO" id="GO:0070382">
    <property type="term" value="C:exocytic vesicle"/>
    <property type="evidence" value="ECO:0007669"/>
    <property type="project" value="TreeGrafter"/>
</dbReference>
<dbReference type="Gene3D" id="3.30.40.10">
    <property type="entry name" value="Zinc/RING finger domain, C3HC4 (zinc finger)"/>
    <property type="match status" value="1"/>
</dbReference>
<dbReference type="SUPFAM" id="SSF49562">
    <property type="entry name" value="C2 domain (Calcium/lipid-binding domain, CaLB)"/>
    <property type="match status" value="2"/>
</dbReference>
<dbReference type="Gene3D" id="2.60.40.150">
    <property type="entry name" value="C2 domain"/>
    <property type="match status" value="2"/>
</dbReference>
<dbReference type="CDD" id="cd00065">
    <property type="entry name" value="FYVE_like_SF"/>
    <property type="match status" value="1"/>
</dbReference>
<feature type="region of interest" description="Disordered" evidence="1">
    <location>
        <begin position="290"/>
        <end position="320"/>
    </location>
</feature>
<proteinExistence type="predicted"/>
<dbReference type="InterPro" id="IPR013083">
    <property type="entry name" value="Znf_RING/FYVE/PHD"/>
</dbReference>
<feature type="domain" description="C2" evidence="2">
    <location>
        <begin position="439"/>
        <end position="561"/>
    </location>
</feature>
<evidence type="ECO:0000313" key="4">
    <source>
        <dbReference type="Proteomes" id="UP001497525"/>
    </source>
</evidence>
<dbReference type="AlphaFoldDB" id="A0AAV2TRP2"/>
<dbReference type="EMBL" id="CAXLJL010000578">
    <property type="protein sequence ID" value="CAL5139023.1"/>
    <property type="molecule type" value="Genomic_DNA"/>
</dbReference>
<dbReference type="Proteomes" id="UP001497525">
    <property type="component" value="Unassembled WGS sequence"/>
</dbReference>
<dbReference type="SMART" id="SM00239">
    <property type="entry name" value="C2"/>
    <property type="match status" value="2"/>
</dbReference>
<dbReference type="InterPro" id="IPR011011">
    <property type="entry name" value="Znf_FYVE_PHD"/>
</dbReference>
<evidence type="ECO:0000256" key="1">
    <source>
        <dbReference type="SAM" id="MobiDB-lite"/>
    </source>
</evidence>
<reference evidence="3" key="1">
    <citation type="submission" date="2024-06" db="EMBL/GenBank/DDBJ databases">
        <authorList>
            <person name="Liu X."/>
            <person name="Lenzi L."/>
            <person name="Haldenby T S."/>
            <person name="Uol C."/>
        </authorList>
    </citation>
    <scope>NUCLEOTIDE SEQUENCE</scope>
</reference>
<dbReference type="GO" id="GO:0005886">
    <property type="term" value="C:plasma membrane"/>
    <property type="evidence" value="ECO:0007669"/>
    <property type="project" value="TreeGrafter"/>
</dbReference>
<sequence>MKPVLRNKTQNKAMRRLSTQYDELDMWIHNYLPAGDISKEEKDHLREVMLRDQDLKRTDAARIRNLLTSFPNRLRPELLTTAIDELRRENPAVPGSGLVSLCAPVALEQPTAIRGRMMSVAEAYVAEDSSNLSPEGNGEQNSERPRSSSLDPSAIKLSSPLPHTLNPEQDKCAICRRKLGLFTLSEVCTRCRRTLCRSCVICTNAVIDAYICKECAEIGRALCKTGDWFAQYLTSKPANPLRIDTNDRHLSYMGEPRSRDPVSPPRRLQRLSMQARMSVVNGHLEVPDPEELARHHSPNHSGPTTPNEELRAKEGSPDDAIVPETIGEAAAAPYTDNADEITQSTAQAVNSAAPTLAGDGRRFTLSKPELLPEMWDHHRKSPDVRAKSKEPIPEDSEEQPNLENVIRKRIGGRRVRSLHGLAALGSVEMENGCPLSPEMPTELEVSLDYDAKNEHLAVVVGGALNLPAPERKSKSVHLQAEVSLYPDQKARTKRKLSCKGHNTGPVFDQSVCYWVKPNELASKTVLVDVWNKKASKDNSYLGQISIPLKGYRWGDREKKRLVLRRKSIESTLQAAVGDAYRGDLKLTIRFAVDAREKLMIQANSGPCAVTGTVELWLHEGRNLLSPTDGININPFAKIILVNQTQSCIPESTDVVHRTNDPVWNAFLVFPGVKHQDLYKMSLEISIWNKVAGAKTPEYLGGIRLGLGNPNANFNDETTKEEAYLWREVLNKPNTWIDGLIPIRDISQ</sequence>
<feature type="region of interest" description="Disordered" evidence="1">
    <location>
        <begin position="373"/>
        <end position="402"/>
    </location>
</feature>
<feature type="compositionally biased region" description="Basic and acidic residues" evidence="1">
    <location>
        <begin position="381"/>
        <end position="392"/>
    </location>
</feature>